<keyword evidence="2" id="KW-1185">Reference proteome</keyword>
<dbReference type="eggNOG" id="ENOG50334Y5">
    <property type="taxonomic scope" value="Bacteria"/>
</dbReference>
<name>C8XIP3_NAKMY</name>
<dbReference type="Proteomes" id="UP000002218">
    <property type="component" value="Chromosome"/>
</dbReference>
<organism evidence="1 2">
    <name type="scientific">Nakamurella multipartita (strain ATCC 700099 / DSM 44233 / CIP 104796 / JCM 9543 / NBRC 105858 / Y-104)</name>
    <name type="common">Microsphaera multipartita</name>
    <dbReference type="NCBI Taxonomy" id="479431"/>
    <lineage>
        <taxon>Bacteria</taxon>
        <taxon>Bacillati</taxon>
        <taxon>Actinomycetota</taxon>
        <taxon>Actinomycetes</taxon>
        <taxon>Nakamurellales</taxon>
        <taxon>Nakamurellaceae</taxon>
        <taxon>Nakamurella</taxon>
    </lineage>
</organism>
<dbReference type="AlphaFoldDB" id="C8XIP3"/>
<dbReference type="EMBL" id="CP001737">
    <property type="protein sequence ID" value="ACV80508.1"/>
    <property type="molecule type" value="Genomic_DNA"/>
</dbReference>
<dbReference type="InParanoid" id="C8XIP3"/>
<accession>C8XIP3</accession>
<evidence type="ECO:0000313" key="2">
    <source>
        <dbReference type="Proteomes" id="UP000002218"/>
    </source>
</evidence>
<evidence type="ECO:0000313" key="1">
    <source>
        <dbReference type="EMBL" id="ACV80508.1"/>
    </source>
</evidence>
<gene>
    <name evidence="1" type="ordered locus">Namu_4219</name>
</gene>
<dbReference type="STRING" id="479431.Namu_4219"/>
<sequence length="257" mass="27818">MEGAGRMDHTPRVTTLTSADLRDRWYEQSSAAGWAFVSDWHHPAVDALCEACLLGENVWAPAERLGAARAHKGVSLGETLADLDGLACVLPDIGDGVVHRAASLGWAERMTTPRHAVFDPLTGLVSVDYLRTRLGEVYRAAEVADTKVSATHALVTVRLNLAGRIGWDRLTPLILAGDAMRTVFDGGQTLARLADHMAVVLAVREPMLARRAHLLTGMVQERLGRDLPPGESIARIWIERLPDTGAAAIDLISELAR</sequence>
<dbReference type="HOGENOM" id="CLU_072271_0_0_11"/>
<evidence type="ECO:0008006" key="3">
    <source>
        <dbReference type="Google" id="ProtNLM"/>
    </source>
</evidence>
<reference evidence="2" key="1">
    <citation type="submission" date="2009-09" db="EMBL/GenBank/DDBJ databases">
        <title>The complete genome of Nakamurella multipartita DSM 44233.</title>
        <authorList>
            <consortium name="US DOE Joint Genome Institute (JGI-PGF)"/>
            <person name="Lucas S."/>
            <person name="Copeland A."/>
            <person name="Lapidus A."/>
            <person name="Glavina del Rio T."/>
            <person name="Dalin E."/>
            <person name="Tice H."/>
            <person name="Bruce D."/>
            <person name="Goodwin L."/>
            <person name="Pitluck S."/>
            <person name="Kyrpides N."/>
            <person name="Mavromatis K."/>
            <person name="Ivanova N."/>
            <person name="Ovchinnikova G."/>
            <person name="Sims D."/>
            <person name="Meincke L."/>
            <person name="Brettin T."/>
            <person name="Detter J.C."/>
            <person name="Han C."/>
            <person name="Larimer F."/>
            <person name="Land M."/>
            <person name="Hauser L."/>
            <person name="Markowitz V."/>
            <person name="Cheng J.-F."/>
            <person name="Hugenholtz P."/>
            <person name="Woyke T."/>
            <person name="Wu D."/>
            <person name="Klenk H.-P."/>
            <person name="Eisen J.A."/>
        </authorList>
    </citation>
    <scope>NUCLEOTIDE SEQUENCE [LARGE SCALE GENOMIC DNA]</scope>
    <source>
        <strain evidence="2">ATCC 700099 / DSM 44233 / CIP 104796 / JCM 9543 / NBRC 105858 / Y-104</strain>
    </source>
</reference>
<reference evidence="1 2" key="2">
    <citation type="journal article" date="2010" name="Stand. Genomic Sci.">
        <title>Complete genome sequence of Nakamurella multipartita type strain (Y-104).</title>
        <authorList>
            <person name="Tice H."/>
            <person name="Mayilraj S."/>
            <person name="Sims D."/>
            <person name="Lapidus A."/>
            <person name="Nolan M."/>
            <person name="Lucas S."/>
            <person name="Glavina Del Rio T."/>
            <person name="Copeland A."/>
            <person name="Cheng J.F."/>
            <person name="Meincke L."/>
            <person name="Bruce D."/>
            <person name="Goodwin L."/>
            <person name="Pitluck S."/>
            <person name="Ivanova N."/>
            <person name="Mavromatis K."/>
            <person name="Ovchinnikova G."/>
            <person name="Pati A."/>
            <person name="Chen A."/>
            <person name="Palaniappan K."/>
            <person name="Land M."/>
            <person name="Hauser L."/>
            <person name="Chang Y.J."/>
            <person name="Jeffries C.D."/>
            <person name="Detter J.C."/>
            <person name="Brettin T."/>
            <person name="Rohde M."/>
            <person name="Goker M."/>
            <person name="Bristow J."/>
            <person name="Eisen J.A."/>
            <person name="Markowitz V."/>
            <person name="Hugenholtz P."/>
            <person name="Kyrpides N.C."/>
            <person name="Klenk H.P."/>
            <person name="Chen F."/>
        </authorList>
    </citation>
    <scope>NUCLEOTIDE SEQUENCE [LARGE SCALE GENOMIC DNA]</scope>
    <source>
        <strain evidence="2">ATCC 700099 / DSM 44233 / CIP 104796 / JCM 9543 / NBRC 105858 / Y-104</strain>
    </source>
</reference>
<dbReference type="KEGG" id="nml:Namu_4219"/>
<proteinExistence type="predicted"/>
<protein>
    <recommendedName>
        <fullName evidence="3">GGDEF domain-containing protein</fullName>
    </recommendedName>
</protein>